<dbReference type="Pfam" id="PF07949">
    <property type="entry name" value="YbbR"/>
    <property type="match status" value="2"/>
</dbReference>
<dbReference type="Gene3D" id="2.170.120.30">
    <property type="match status" value="1"/>
</dbReference>
<organism evidence="1 2">
    <name type="scientific">Candidatus Onthocola gallistercoris</name>
    <dbReference type="NCBI Taxonomy" id="2840876"/>
    <lineage>
        <taxon>Bacteria</taxon>
        <taxon>Bacillati</taxon>
        <taxon>Bacillota</taxon>
        <taxon>Bacilli</taxon>
        <taxon>Candidatus Onthocola</taxon>
    </lineage>
</organism>
<proteinExistence type="predicted"/>
<reference evidence="1" key="2">
    <citation type="journal article" date="2021" name="PeerJ">
        <title>Extensive microbial diversity within the chicken gut microbiome revealed by metagenomics and culture.</title>
        <authorList>
            <person name="Gilroy R."/>
            <person name="Ravi A."/>
            <person name="Getino M."/>
            <person name="Pursley I."/>
            <person name="Horton D.L."/>
            <person name="Alikhan N.F."/>
            <person name="Baker D."/>
            <person name="Gharbi K."/>
            <person name="Hall N."/>
            <person name="Watson M."/>
            <person name="Adriaenssens E.M."/>
            <person name="Foster-Nyarko E."/>
            <person name="Jarju S."/>
            <person name="Secka A."/>
            <person name="Antonio M."/>
            <person name="Oren A."/>
            <person name="Chaudhuri R.R."/>
            <person name="La Ragione R."/>
            <person name="Hildebrand F."/>
            <person name="Pallen M.J."/>
        </authorList>
    </citation>
    <scope>NUCLEOTIDE SEQUENCE</scope>
    <source>
        <strain evidence="1">CHK187-14744</strain>
    </source>
</reference>
<dbReference type="InterPro" id="IPR053154">
    <property type="entry name" value="c-di-AMP_regulator"/>
</dbReference>
<dbReference type="Proteomes" id="UP000824164">
    <property type="component" value="Unassembled WGS sequence"/>
</dbReference>
<accession>A0A9D1KXM2</accession>
<dbReference type="PANTHER" id="PTHR37804">
    <property type="entry name" value="CDAA REGULATORY PROTEIN CDAR"/>
    <property type="match status" value="1"/>
</dbReference>
<feature type="non-terminal residue" evidence="1">
    <location>
        <position position="225"/>
    </location>
</feature>
<dbReference type="EMBL" id="DVLT01000064">
    <property type="protein sequence ID" value="HIU03617.1"/>
    <property type="molecule type" value="Genomic_DNA"/>
</dbReference>
<dbReference type="AlphaFoldDB" id="A0A9D1KXM2"/>
<protein>
    <recommendedName>
        <fullName evidence="3">YbbR-like protein</fullName>
    </recommendedName>
</protein>
<evidence type="ECO:0000313" key="2">
    <source>
        <dbReference type="Proteomes" id="UP000824164"/>
    </source>
</evidence>
<gene>
    <name evidence="1" type="ORF">IAB63_10235</name>
</gene>
<comment type="caution">
    <text evidence="1">The sequence shown here is derived from an EMBL/GenBank/DDBJ whole genome shotgun (WGS) entry which is preliminary data.</text>
</comment>
<name>A0A9D1KXM2_9FIRM</name>
<reference evidence="1" key="1">
    <citation type="submission" date="2020-10" db="EMBL/GenBank/DDBJ databases">
        <authorList>
            <person name="Gilroy R."/>
        </authorList>
    </citation>
    <scope>NUCLEOTIDE SEQUENCE</scope>
    <source>
        <strain evidence="1">CHK187-14744</strain>
    </source>
</reference>
<dbReference type="Gene3D" id="2.170.120.40">
    <property type="entry name" value="YbbR-like domain"/>
    <property type="match status" value="1"/>
</dbReference>
<dbReference type="InterPro" id="IPR012505">
    <property type="entry name" value="YbbR"/>
</dbReference>
<evidence type="ECO:0008006" key="3">
    <source>
        <dbReference type="Google" id="ProtNLM"/>
    </source>
</evidence>
<dbReference type="PANTHER" id="PTHR37804:SF1">
    <property type="entry name" value="CDAA REGULATORY PROTEIN CDAR"/>
    <property type="match status" value="1"/>
</dbReference>
<sequence length="225" mass="24413">MKKKLMNNLGMKLISLALAIVFWLVVVSLEDPEATRSYEIPVTRINEDLIRENNMTYEVVSGNTVTVTIRARQSILRELTVKDFEATADLSKLSFAGAVPIEVQVKRYASQVTIVSGTNNVMQVSIEELGSADIMITARTTGTVAGGKALGELSVQPNMIHIEGAKTTVDKITNVYAEVNVSGLSQDTSFTVEPVLYNQDGDVIDTTDLTLSVTNVTVNVSLLDT</sequence>
<evidence type="ECO:0000313" key="1">
    <source>
        <dbReference type="EMBL" id="HIU03617.1"/>
    </source>
</evidence>